<dbReference type="SMART" id="SM00332">
    <property type="entry name" value="PP2Cc"/>
    <property type="match status" value="1"/>
</dbReference>
<evidence type="ECO:0000256" key="4">
    <source>
        <dbReference type="ARBA" id="ARBA00022840"/>
    </source>
</evidence>
<organism evidence="8">
    <name type="scientific">Sedimenticola thiotaurini</name>
    <dbReference type="NCBI Taxonomy" id="1543721"/>
    <lineage>
        <taxon>Bacteria</taxon>
        <taxon>Pseudomonadati</taxon>
        <taxon>Pseudomonadota</taxon>
        <taxon>Gammaproteobacteria</taxon>
        <taxon>Chromatiales</taxon>
        <taxon>Sedimenticolaceae</taxon>
        <taxon>Sedimenticola</taxon>
    </lineage>
</organism>
<keyword evidence="3 8" id="KW-0418">Kinase</keyword>
<dbReference type="SMART" id="SM00220">
    <property type="entry name" value="S_TKc"/>
    <property type="match status" value="1"/>
</dbReference>
<feature type="transmembrane region" description="Helical" evidence="5">
    <location>
        <begin position="547"/>
        <end position="568"/>
    </location>
</feature>
<protein>
    <submittedName>
        <fullName evidence="8">Bifunctional protein-serine/threonine kinase/phosphatase</fullName>
    </submittedName>
</protein>
<keyword evidence="4" id="KW-0067">ATP-binding</keyword>
<sequence>MSSTLEIDYACRTEAGDKAENADAAGARVPEDELLLTKGAAAVIADGMSSSEGGREASEVCVTGFLSDYFSTPESWTVKNSASKILGALNSWLYGQGQSRYDSPKGMVTTISALVIKSTTAHLFHVGDSRIYLFRDGELERLTRDHRVWLSSEREFLARAMGVDPHVDIDYRALALEPGDLFLFTTDGVHEYLNDNRLRSLLLELGYNLQHAANRIVEQALGAGSSDNVTCQLLRVLALPGEAADDLYQRITELPFPPDLKPGMTIDGYRILREIHASPRSEVFLALDTESGRQLALKTPSVNFQDDPEFLDAFLHEEWIGRRIDNPHVLKVLEPRRRRFLYHVTEYIPGQSLRQWMRDNPHPGLVRVRDLVEQIAEGLRAFHRLEMVHRDLKPDNILIDGHGTLKIIDFGSARIAGIEEIDSALERGTPQGTLSYAAPEYLAGDKGSNRSDIYSLGVIAYELLTGRLPYGERETMETPRRRPVYRPARDFSGEVPVWMDAALARALDPNPAKRYDTLSEFLHDLSHPNPALIDDASRPLIERNPLAFWKGLAGLLLLGNLLLLYLLLR</sequence>
<accession>A0A831RLS2</accession>
<evidence type="ECO:0000256" key="5">
    <source>
        <dbReference type="SAM" id="Phobius"/>
    </source>
</evidence>
<dbReference type="GO" id="GO:0005524">
    <property type="term" value="F:ATP binding"/>
    <property type="evidence" value="ECO:0007669"/>
    <property type="project" value="UniProtKB-KW"/>
</dbReference>
<dbReference type="PROSITE" id="PS50011">
    <property type="entry name" value="PROTEIN_KINASE_DOM"/>
    <property type="match status" value="1"/>
</dbReference>
<dbReference type="Gene3D" id="1.10.510.10">
    <property type="entry name" value="Transferase(Phosphotransferase) domain 1"/>
    <property type="match status" value="1"/>
</dbReference>
<keyword evidence="5" id="KW-1133">Transmembrane helix</keyword>
<feature type="domain" description="PPM-type phosphatase" evidence="7">
    <location>
        <begin position="8"/>
        <end position="236"/>
    </location>
</feature>
<reference evidence="8" key="1">
    <citation type="journal article" date="2020" name="mSystems">
        <title>Genome- and Community-Level Interaction Insights into Carbon Utilization and Element Cycling Functions of Hydrothermarchaeota in Hydrothermal Sediment.</title>
        <authorList>
            <person name="Zhou Z."/>
            <person name="Liu Y."/>
            <person name="Xu W."/>
            <person name="Pan J."/>
            <person name="Luo Z.H."/>
            <person name="Li M."/>
        </authorList>
    </citation>
    <scope>NUCLEOTIDE SEQUENCE [LARGE SCALE GENOMIC DNA]</scope>
    <source>
        <strain evidence="8">HyVt-443</strain>
    </source>
</reference>
<dbReference type="PROSITE" id="PS51746">
    <property type="entry name" value="PPM_2"/>
    <property type="match status" value="1"/>
</dbReference>
<dbReference type="GO" id="GO:0004674">
    <property type="term" value="F:protein serine/threonine kinase activity"/>
    <property type="evidence" value="ECO:0007669"/>
    <property type="project" value="TreeGrafter"/>
</dbReference>
<dbReference type="Pfam" id="PF13672">
    <property type="entry name" value="PP2C_2"/>
    <property type="match status" value="1"/>
</dbReference>
<gene>
    <name evidence="8" type="ORF">ENI96_04925</name>
</gene>
<comment type="caution">
    <text evidence="8">The sequence shown here is derived from an EMBL/GenBank/DDBJ whole genome shotgun (WGS) entry which is preliminary data.</text>
</comment>
<proteinExistence type="predicted"/>
<evidence type="ECO:0000256" key="1">
    <source>
        <dbReference type="ARBA" id="ARBA00022679"/>
    </source>
</evidence>
<dbReference type="EMBL" id="DRKP01000055">
    <property type="protein sequence ID" value="HEB95758.1"/>
    <property type="molecule type" value="Genomic_DNA"/>
</dbReference>
<dbReference type="InterPro" id="IPR036457">
    <property type="entry name" value="PPM-type-like_dom_sf"/>
</dbReference>
<name>A0A831RLS2_9GAMM</name>
<keyword evidence="5" id="KW-0472">Membrane</keyword>
<dbReference type="InterPro" id="IPR001932">
    <property type="entry name" value="PPM-type_phosphatase-like_dom"/>
</dbReference>
<dbReference type="PROSITE" id="PS00108">
    <property type="entry name" value="PROTEIN_KINASE_ST"/>
    <property type="match status" value="1"/>
</dbReference>
<evidence type="ECO:0000313" key="8">
    <source>
        <dbReference type="EMBL" id="HEB95758.1"/>
    </source>
</evidence>
<dbReference type="SUPFAM" id="SSF56112">
    <property type="entry name" value="Protein kinase-like (PK-like)"/>
    <property type="match status" value="1"/>
</dbReference>
<dbReference type="InterPro" id="IPR008271">
    <property type="entry name" value="Ser/Thr_kinase_AS"/>
</dbReference>
<evidence type="ECO:0000256" key="3">
    <source>
        <dbReference type="ARBA" id="ARBA00022777"/>
    </source>
</evidence>
<evidence type="ECO:0000259" key="6">
    <source>
        <dbReference type="PROSITE" id="PS50011"/>
    </source>
</evidence>
<dbReference type="Proteomes" id="UP000886251">
    <property type="component" value="Unassembled WGS sequence"/>
</dbReference>
<evidence type="ECO:0000256" key="2">
    <source>
        <dbReference type="ARBA" id="ARBA00022741"/>
    </source>
</evidence>
<dbReference type="CDD" id="cd14014">
    <property type="entry name" value="STKc_PknB_like"/>
    <property type="match status" value="1"/>
</dbReference>
<dbReference type="AlphaFoldDB" id="A0A831RLS2"/>
<dbReference type="PANTHER" id="PTHR43289">
    <property type="entry name" value="MITOGEN-ACTIVATED PROTEIN KINASE KINASE KINASE 20-RELATED"/>
    <property type="match status" value="1"/>
</dbReference>
<dbReference type="CDD" id="cd00143">
    <property type="entry name" value="PP2Cc"/>
    <property type="match status" value="1"/>
</dbReference>
<keyword evidence="2" id="KW-0547">Nucleotide-binding</keyword>
<feature type="domain" description="Protein kinase" evidence="6">
    <location>
        <begin position="269"/>
        <end position="526"/>
    </location>
</feature>
<dbReference type="InterPro" id="IPR011009">
    <property type="entry name" value="Kinase-like_dom_sf"/>
</dbReference>
<dbReference type="InterPro" id="IPR000719">
    <property type="entry name" value="Prot_kinase_dom"/>
</dbReference>
<dbReference type="Pfam" id="PF00069">
    <property type="entry name" value="Pkinase"/>
    <property type="match status" value="1"/>
</dbReference>
<dbReference type="PANTHER" id="PTHR43289:SF6">
    <property type="entry name" value="SERINE_THREONINE-PROTEIN KINASE NEKL-3"/>
    <property type="match status" value="1"/>
</dbReference>
<dbReference type="Gene3D" id="3.30.200.20">
    <property type="entry name" value="Phosphorylase Kinase, domain 1"/>
    <property type="match status" value="1"/>
</dbReference>
<dbReference type="SUPFAM" id="SSF81606">
    <property type="entry name" value="PP2C-like"/>
    <property type="match status" value="1"/>
</dbReference>
<dbReference type="Gene3D" id="3.60.40.10">
    <property type="entry name" value="PPM-type phosphatase domain"/>
    <property type="match status" value="1"/>
</dbReference>
<evidence type="ECO:0000259" key="7">
    <source>
        <dbReference type="PROSITE" id="PS51746"/>
    </source>
</evidence>
<keyword evidence="5" id="KW-0812">Transmembrane</keyword>
<dbReference type="SMART" id="SM00331">
    <property type="entry name" value="PP2C_SIG"/>
    <property type="match status" value="1"/>
</dbReference>
<keyword evidence="1" id="KW-0808">Transferase</keyword>